<accession>A0A315XKF7</accession>
<proteinExistence type="predicted"/>
<reference evidence="2 3" key="1">
    <citation type="submission" date="2017-03" db="EMBL/GenBank/DDBJ databases">
        <title>Genome sequence of Methanobrevibacter thaueri.</title>
        <authorList>
            <person name="Poehlein A."/>
            <person name="Seedorf H."/>
            <person name="Daniel R."/>
        </authorList>
    </citation>
    <scope>NUCLEOTIDE SEQUENCE [LARGE SCALE GENOMIC DNA]</scope>
    <source>
        <strain evidence="2 3">DSM 11995</strain>
    </source>
</reference>
<evidence type="ECO:0000313" key="3">
    <source>
        <dbReference type="Proteomes" id="UP000251717"/>
    </source>
</evidence>
<gene>
    <name evidence="2" type="ORF">MBBTH_17830</name>
</gene>
<dbReference type="AlphaFoldDB" id="A0A315XKF7"/>
<protein>
    <submittedName>
        <fullName evidence="2">Uncharacterized protein</fullName>
    </submittedName>
</protein>
<keyword evidence="3" id="KW-1185">Reference proteome</keyword>
<dbReference type="Proteomes" id="UP000251717">
    <property type="component" value="Unassembled WGS sequence"/>
</dbReference>
<feature type="region of interest" description="Disordered" evidence="1">
    <location>
        <begin position="92"/>
        <end position="112"/>
    </location>
</feature>
<comment type="caution">
    <text evidence="2">The sequence shown here is derived from an EMBL/GenBank/DDBJ whole genome shotgun (WGS) entry which is preliminary data.</text>
</comment>
<evidence type="ECO:0000313" key="2">
    <source>
        <dbReference type="EMBL" id="PWB85519.1"/>
    </source>
</evidence>
<dbReference type="RefSeq" id="WP_116592689.1">
    <property type="nucleotide sequence ID" value="NZ_MZGS01000027.1"/>
</dbReference>
<sequence>MGFYSANTPEQKRVKKLTGDINISDMFKNECETRGIPIYNAYNIQKRLLHEVEQEELHGVKEVDDRLMELLDERGKNKVTHRYVDFISNEDSASRGVIPPRSDEKTSLPPKDQIRIPPRARDGQTFLTDNELPEIEMLKKIMLQNKKIINQNKIIIDLLKKQGENND</sequence>
<evidence type="ECO:0000256" key="1">
    <source>
        <dbReference type="SAM" id="MobiDB-lite"/>
    </source>
</evidence>
<dbReference type="EMBL" id="MZGS01000027">
    <property type="protein sequence ID" value="PWB85519.1"/>
    <property type="molecule type" value="Genomic_DNA"/>
</dbReference>
<dbReference type="OrthoDB" id="77516at2157"/>
<name>A0A315XKF7_9EURY</name>
<organism evidence="2 3">
    <name type="scientific">Methanobrevibacter thaueri</name>
    <dbReference type="NCBI Taxonomy" id="190975"/>
    <lineage>
        <taxon>Archaea</taxon>
        <taxon>Methanobacteriati</taxon>
        <taxon>Methanobacteriota</taxon>
        <taxon>Methanomada group</taxon>
        <taxon>Methanobacteria</taxon>
        <taxon>Methanobacteriales</taxon>
        <taxon>Methanobacteriaceae</taxon>
        <taxon>Methanobrevibacter</taxon>
    </lineage>
</organism>